<comment type="caution">
    <text evidence="1">The sequence shown here is derived from an EMBL/GenBank/DDBJ whole genome shotgun (WGS) entry which is preliminary data.</text>
</comment>
<evidence type="ECO:0000313" key="1">
    <source>
        <dbReference type="EMBL" id="KAL1395123.1"/>
    </source>
</evidence>
<keyword evidence="2" id="KW-1185">Reference proteome</keyword>
<gene>
    <name evidence="1" type="ORF">pipiens_002915</name>
</gene>
<dbReference type="Proteomes" id="UP001562425">
    <property type="component" value="Unassembled WGS sequence"/>
</dbReference>
<name>A0ABD1D668_CULPP</name>
<dbReference type="EMBL" id="JBEHCU010007285">
    <property type="protein sequence ID" value="KAL1395123.1"/>
    <property type="molecule type" value="Genomic_DNA"/>
</dbReference>
<evidence type="ECO:0000313" key="2">
    <source>
        <dbReference type="Proteomes" id="UP001562425"/>
    </source>
</evidence>
<sequence>MLPAARSLAIALRSAHHDQHRTALTTRKITPARCWSGTAETFITATVLVPSFSTTARGKSPARTSSKTE</sequence>
<organism evidence="1 2">
    <name type="scientific">Culex pipiens pipiens</name>
    <name type="common">Northern house mosquito</name>
    <dbReference type="NCBI Taxonomy" id="38569"/>
    <lineage>
        <taxon>Eukaryota</taxon>
        <taxon>Metazoa</taxon>
        <taxon>Ecdysozoa</taxon>
        <taxon>Arthropoda</taxon>
        <taxon>Hexapoda</taxon>
        <taxon>Insecta</taxon>
        <taxon>Pterygota</taxon>
        <taxon>Neoptera</taxon>
        <taxon>Endopterygota</taxon>
        <taxon>Diptera</taxon>
        <taxon>Nematocera</taxon>
        <taxon>Culicoidea</taxon>
        <taxon>Culicidae</taxon>
        <taxon>Culicinae</taxon>
        <taxon>Culicini</taxon>
        <taxon>Culex</taxon>
        <taxon>Culex</taxon>
    </lineage>
</organism>
<reference evidence="1 2" key="1">
    <citation type="submission" date="2024-05" db="EMBL/GenBank/DDBJ databases">
        <title>Culex pipiens pipiens assembly and annotation.</title>
        <authorList>
            <person name="Alout H."/>
            <person name="Durand T."/>
        </authorList>
    </citation>
    <scope>NUCLEOTIDE SEQUENCE [LARGE SCALE GENOMIC DNA]</scope>
    <source>
        <strain evidence="1">HA-2024</strain>
        <tissue evidence="1">Whole body</tissue>
    </source>
</reference>
<dbReference type="AlphaFoldDB" id="A0ABD1D668"/>
<accession>A0ABD1D668</accession>
<proteinExistence type="predicted"/>
<protein>
    <submittedName>
        <fullName evidence="1">Uncharacterized protein</fullName>
    </submittedName>
</protein>